<keyword evidence="5" id="KW-0677">Repeat</keyword>
<comment type="subcellular location">
    <subcellularLocation>
        <location evidence="1">Cytoplasm</location>
        <location evidence="1">Cytoskeleton</location>
        <location evidence="1">Cilium basal body</location>
    </subcellularLocation>
    <subcellularLocation>
        <location evidence="3">Cytoplasm</location>
        <location evidence="3">Cytosol</location>
    </subcellularLocation>
    <subcellularLocation>
        <location evidence="2">Nucleus</location>
    </subcellularLocation>
</comment>
<keyword evidence="7 14" id="KW-0040">ANK repeat</keyword>
<dbReference type="InterPro" id="IPR002110">
    <property type="entry name" value="Ankyrin_rpt"/>
</dbReference>
<evidence type="ECO:0000256" key="10">
    <source>
        <dbReference type="ARBA" id="ARBA00023273"/>
    </source>
</evidence>
<comment type="subunit">
    <text evidence="12">Interacts with COPS5; regulates the phosphorylation of JUN and the transcriptional activity of AP-1. Interacts with RYBP; may prevent the ubiquitin-mediated proteasomal degradation of FANK1.</text>
</comment>
<evidence type="ECO:0000256" key="4">
    <source>
        <dbReference type="ARBA" id="ARBA00022490"/>
    </source>
</evidence>
<dbReference type="SUPFAM" id="SSF49265">
    <property type="entry name" value="Fibronectin type III"/>
    <property type="match status" value="1"/>
</dbReference>
<feature type="repeat" description="ANK" evidence="14">
    <location>
        <begin position="226"/>
        <end position="258"/>
    </location>
</feature>
<evidence type="ECO:0000313" key="17">
    <source>
        <dbReference type="Proteomes" id="UP000710432"/>
    </source>
</evidence>
<feature type="repeat" description="ANK" evidence="14">
    <location>
        <begin position="292"/>
        <end position="324"/>
    </location>
</feature>
<dbReference type="PANTHER" id="PTHR24183">
    <property type="entry name" value="FIBRONECTIN TYPE 3 AND ANKYRIN REPEAT DOMAINS PROTEIN 1"/>
    <property type="match status" value="1"/>
</dbReference>
<evidence type="ECO:0000256" key="8">
    <source>
        <dbReference type="ARBA" id="ARBA00023212"/>
    </source>
</evidence>
<dbReference type="GO" id="GO:0005634">
    <property type="term" value="C:nucleus"/>
    <property type="evidence" value="ECO:0007669"/>
    <property type="project" value="UniProtKB-SubCell"/>
</dbReference>
<protein>
    <recommendedName>
        <fullName evidence="13">Fibronectin type 3 and ankyrin repeat domains 1 protein</fullName>
    </recommendedName>
</protein>
<dbReference type="Gene3D" id="1.25.40.20">
    <property type="entry name" value="Ankyrin repeat-containing domain"/>
    <property type="match status" value="2"/>
</dbReference>
<evidence type="ECO:0000256" key="12">
    <source>
        <dbReference type="ARBA" id="ARBA00061712"/>
    </source>
</evidence>
<feature type="domain" description="Fibronectin type-III" evidence="15">
    <location>
        <begin position="94"/>
        <end position="191"/>
    </location>
</feature>
<dbReference type="EMBL" id="JAATJU010023300">
    <property type="protein sequence ID" value="KAH0507887.1"/>
    <property type="molecule type" value="Genomic_DNA"/>
</dbReference>
<evidence type="ECO:0000259" key="15">
    <source>
        <dbReference type="PROSITE" id="PS50853"/>
    </source>
</evidence>
<dbReference type="GO" id="GO:0042981">
    <property type="term" value="P:regulation of apoptotic process"/>
    <property type="evidence" value="ECO:0007669"/>
    <property type="project" value="TreeGrafter"/>
</dbReference>
<dbReference type="GO" id="GO:0005829">
    <property type="term" value="C:cytosol"/>
    <property type="evidence" value="ECO:0007669"/>
    <property type="project" value="UniProtKB-SubCell"/>
</dbReference>
<dbReference type="InterPro" id="IPR036770">
    <property type="entry name" value="Ankyrin_rpt-contain_sf"/>
</dbReference>
<keyword evidence="4" id="KW-0963">Cytoplasm</keyword>
<comment type="function">
    <text evidence="11">Through the activation of JUN and AP-1-mediated transcription, may regulate apoptosis.</text>
</comment>
<dbReference type="InterPro" id="IPR036116">
    <property type="entry name" value="FN3_sf"/>
</dbReference>
<dbReference type="PANTHER" id="PTHR24183:SF1">
    <property type="entry name" value="FIBRONECTIN TYPE 3 AND ANKYRIN REPEAT DOMAINS PROTEIN 1"/>
    <property type="match status" value="1"/>
</dbReference>
<dbReference type="SMART" id="SM00060">
    <property type="entry name" value="FN3"/>
    <property type="match status" value="1"/>
</dbReference>
<comment type="caution">
    <text evidence="16">The sequence shown here is derived from an EMBL/GenBank/DDBJ whole genome shotgun (WGS) entry which is preliminary data.</text>
</comment>
<evidence type="ECO:0000256" key="9">
    <source>
        <dbReference type="ARBA" id="ARBA00023242"/>
    </source>
</evidence>
<keyword evidence="10" id="KW-0966">Cell projection</keyword>
<dbReference type="CDD" id="cd00063">
    <property type="entry name" value="FN3"/>
    <property type="match status" value="1"/>
</dbReference>
<evidence type="ECO:0000256" key="7">
    <source>
        <dbReference type="ARBA" id="ARBA00023043"/>
    </source>
</evidence>
<dbReference type="InterPro" id="IPR013783">
    <property type="entry name" value="Ig-like_fold"/>
</dbReference>
<sequence>MLAVSLSTSKENKCSGSSVSDFANDLVLVRNSKFVHIRASAIQDQKRVSGLLELLLQAFVNYVPTGSGCEFQTELKLMILHFSAEVTKIVPSLKPHPPVVGKVTHHSIELYWDLERKEKRQGPQEQWLRFSIEEEDPKMHNYGVIYTGYSTKHVVEGLEPRTLYKFRLKVTSPSGEYEYSPVVSVATTREPISSEHFHRAVNVNDEDLLLRILEGGHVKVDVPNKFGFTALMVAAQKGYTRLVKILVSNGTDVNLKNGSGKDSLMLACYAGHLDVVKYLRRHGASWDARDLGGCTALHWAADGGHCPVIDWMIKDGCEVDVVDTGSGWTPLMRVSAMTGSQKVASLLIEAGADVNVKDKDGKTPLMVAVLNNHEQLVQLLLDKGADASVKNEFGKGVLEMARVFDRQDPAPRGPDSFTTLPPSFPSSLGLMQTAFASPAMEEGHITCFLASILLGNVVNCLALVLNRAYIPEMVALGSGGQLGLCAQRLQSLPFIWPDD</sequence>
<evidence type="ECO:0000313" key="16">
    <source>
        <dbReference type="EMBL" id="KAH0507887.1"/>
    </source>
</evidence>
<dbReference type="PROSITE" id="PS50853">
    <property type="entry name" value="FN3"/>
    <property type="match status" value="1"/>
</dbReference>
<dbReference type="PROSITE" id="PS50088">
    <property type="entry name" value="ANK_REPEAT"/>
    <property type="match status" value="5"/>
</dbReference>
<name>A0A8J6GCS0_MICOH</name>
<dbReference type="FunFam" id="1.25.40.20:FF:000129">
    <property type="entry name" value="Fibronectin type 3 and ankyrin repeat domains 1 protein"/>
    <property type="match status" value="1"/>
</dbReference>
<gene>
    <name evidence="16" type="ORF">LTLLF_164105</name>
</gene>
<proteinExistence type="predicted"/>
<evidence type="ECO:0000256" key="11">
    <source>
        <dbReference type="ARBA" id="ARBA00053760"/>
    </source>
</evidence>
<keyword evidence="8" id="KW-0206">Cytoskeleton</keyword>
<dbReference type="Gene3D" id="2.60.40.10">
    <property type="entry name" value="Immunoglobulins"/>
    <property type="match status" value="1"/>
</dbReference>
<organism evidence="16 17">
    <name type="scientific">Microtus ochrogaster</name>
    <name type="common">Prairie vole</name>
    <dbReference type="NCBI Taxonomy" id="79684"/>
    <lineage>
        <taxon>Eukaryota</taxon>
        <taxon>Metazoa</taxon>
        <taxon>Chordata</taxon>
        <taxon>Craniata</taxon>
        <taxon>Vertebrata</taxon>
        <taxon>Euteleostomi</taxon>
        <taxon>Mammalia</taxon>
        <taxon>Eutheria</taxon>
        <taxon>Euarchontoglires</taxon>
        <taxon>Glires</taxon>
        <taxon>Rodentia</taxon>
        <taxon>Myomorpha</taxon>
        <taxon>Muroidea</taxon>
        <taxon>Cricetidae</taxon>
        <taxon>Arvicolinae</taxon>
        <taxon>Microtus</taxon>
    </lineage>
</organism>
<dbReference type="FunFam" id="2.60.40.10:FF:000598">
    <property type="entry name" value="Fibronectin type 3 and ankyrin repeat domains protein 1"/>
    <property type="match status" value="1"/>
</dbReference>
<feature type="repeat" description="ANK" evidence="14">
    <location>
        <begin position="326"/>
        <end position="359"/>
    </location>
</feature>
<feature type="repeat" description="ANK" evidence="14">
    <location>
        <begin position="259"/>
        <end position="291"/>
    </location>
</feature>
<evidence type="ECO:0000256" key="13">
    <source>
        <dbReference type="ARBA" id="ARBA00073445"/>
    </source>
</evidence>
<dbReference type="AlphaFoldDB" id="A0A8J6GCS0"/>
<dbReference type="SUPFAM" id="SSF48403">
    <property type="entry name" value="Ankyrin repeat"/>
    <property type="match status" value="1"/>
</dbReference>
<evidence type="ECO:0000256" key="1">
    <source>
        <dbReference type="ARBA" id="ARBA00004120"/>
    </source>
</evidence>
<evidence type="ECO:0000256" key="2">
    <source>
        <dbReference type="ARBA" id="ARBA00004123"/>
    </source>
</evidence>
<accession>A0A8J6GCS0</accession>
<dbReference type="PRINTS" id="PR01415">
    <property type="entry name" value="ANKYRIN"/>
</dbReference>
<evidence type="ECO:0000256" key="5">
    <source>
        <dbReference type="ARBA" id="ARBA00022737"/>
    </source>
</evidence>
<feature type="repeat" description="ANK" evidence="14">
    <location>
        <begin position="360"/>
        <end position="392"/>
    </location>
</feature>
<reference evidence="16" key="1">
    <citation type="submission" date="2020-03" db="EMBL/GenBank/DDBJ databases">
        <title>Studies in the Genomics of Life Span.</title>
        <authorList>
            <person name="Glass D."/>
        </authorList>
    </citation>
    <scope>NUCLEOTIDE SEQUENCE</scope>
    <source>
        <strain evidence="16">LTLLF</strain>
        <tissue evidence="16">Muscle</tissue>
    </source>
</reference>
<keyword evidence="6" id="KW-0832">Ubl conjugation</keyword>
<dbReference type="SMART" id="SM00248">
    <property type="entry name" value="ANK"/>
    <property type="match status" value="5"/>
</dbReference>
<evidence type="ECO:0000256" key="6">
    <source>
        <dbReference type="ARBA" id="ARBA00022843"/>
    </source>
</evidence>
<dbReference type="InterPro" id="IPR003961">
    <property type="entry name" value="FN3_dom"/>
</dbReference>
<dbReference type="Pfam" id="PF12796">
    <property type="entry name" value="Ank_2"/>
    <property type="match status" value="2"/>
</dbReference>
<keyword evidence="9" id="KW-0539">Nucleus</keyword>
<evidence type="ECO:0000256" key="3">
    <source>
        <dbReference type="ARBA" id="ARBA00004514"/>
    </source>
</evidence>
<evidence type="ECO:0000256" key="14">
    <source>
        <dbReference type="PROSITE-ProRule" id="PRU00023"/>
    </source>
</evidence>
<dbReference type="PROSITE" id="PS50297">
    <property type="entry name" value="ANK_REP_REGION"/>
    <property type="match status" value="5"/>
</dbReference>
<dbReference type="Proteomes" id="UP000710432">
    <property type="component" value="Unassembled WGS sequence"/>
</dbReference>